<evidence type="ECO:0000313" key="2">
    <source>
        <dbReference type="Proteomes" id="UP000199403"/>
    </source>
</evidence>
<organism evidence="1 2">
    <name type="scientific">Cyclobacterium xiamenense</name>
    <dbReference type="NCBI Taxonomy" id="1297121"/>
    <lineage>
        <taxon>Bacteria</taxon>
        <taxon>Pseudomonadati</taxon>
        <taxon>Bacteroidota</taxon>
        <taxon>Cytophagia</taxon>
        <taxon>Cytophagales</taxon>
        <taxon>Cyclobacteriaceae</taxon>
        <taxon>Cyclobacterium</taxon>
    </lineage>
</organism>
<dbReference type="AlphaFoldDB" id="A0A1H7AAH4"/>
<sequence length="72" mass="8437">MYFEQTKSIRIVLEINFKIKFLFAGVRNESELMLAIFDSISKKMPGKYIKLICLSLREMYLVVLLAACRRSD</sequence>
<name>A0A1H7AAH4_9BACT</name>
<gene>
    <name evidence="1" type="ORF">SAMN05192553_106161</name>
</gene>
<reference evidence="2" key="1">
    <citation type="submission" date="2016-10" db="EMBL/GenBank/DDBJ databases">
        <authorList>
            <person name="Varghese N."/>
            <person name="Submissions S."/>
        </authorList>
    </citation>
    <scope>NUCLEOTIDE SEQUENCE [LARGE SCALE GENOMIC DNA]</scope>
    <source>
        <strain evidence="2">IBRC-M 10761</strain>
    </source>
</reference>
<accession>A0A1H7AAH4</accession>
<proteinExistence type="predicted"/>
<dbReference type="Proteomes" id="UP000199403">
    <property type="component" value="Unassembled WGS sequence"/>
</dbReference>
<protein>
    <submittedName>
        <fullName evidence="1">Uncharacterized protein</fullName>
    </submittedName>
</protein>
<keyword evidence="2" id="KW-1185">Reference proteome</keyword>
<evidence type="ECO:0000313" key="1">
    <source>
        <dbReference type="EMBL" id="SEJ62653.1"/>
    </source>
</evidence>
<dbReference type="EMBL" id="FNZH01000006">
    <property type="protein sequence ID" value="SEJ62653.1"/>
    <property type="molecule type" value="Genomic_DNA"/>
</dbReference>